<sequence>MPESWPESWLTPIDNYCERLGPGFRAEPLNAATNGAFLAAALYALVLWRRMRATIVDSSKKRPVHAHS</sequence>
<dbReference type="KEGG" id="moc:BB934_21275"/>
<reference evidence="2" key="1">
    <citation type="submission" date="2016-07" db="EMBL/GenBank/DDBJ databases">
        <title>Microvirga ossetica sp. nov. a new species of rhizobia isolated from root nodules of the legume species Vicia alpestris Steven originated from North Ossetia region in the Caucasus.</title>
        <authorList>
            <person name="Safronova V.I."/>
            <person name="Kuznetsova I.G."/>
            <person name="Sazanova A.L."/>
            <person name="Belimov A."/>
            <person name="Andronov E."/>
            <person name="Osledkin Y.S."/>
            <person name="Onishchuk O.P."/>
            <person name="Kurchak O.N."/>
            <person name="Shaposhnikov A.I."/>
            <person name="Willems A."/>
            <person name="Tikhonovich I.A."/>
        </authorList>
    </citation>
    <scope>NUCLEOTIDE SEQUENCE [LARGE SCALE GENOMIC DNA]</scope>
    <source>
        <strain evidence="2">V5/3M</strain>
    </source>
</reference>
<evidence type="ECO:0000313" key="2">
    <source>
        <dbReference type="EMBL" id="ANY80455.1"/>
    </source>
</evidence>
<organism evidence="2">
    <name type="scientific">Microvirga ossetica</name>
    <dbReference type="NCBI Taxonomy" id="1882682"/>
    <lineage>
        <taxon>Bacteria</taxon>
        <taxon>Pseudomonadati</taxon>
        <taxon>Pseudomonadota</taxon>
        <taxon>Alphaproteobacteria</taxon>
        <taxon>Hyphomicrobiales</taxon>
        <taxon>Methylobacteriaceae</taxon>
        <taxon>Microvirga</taxon>
    </lineage>
</organism>
<gene>
    <name evidence="2" type="ORF">BB934_21275</name>
</gene>
<proteinExistence type="predicted"/>
<dbReference type="AlphaFoldDB" id="A0A1B2EKD8"/>
<keyword evidence="1" id="KW-0812">Transmembrane</keyword>
<keyword evidence="1" id="KW-1133">Transmembrane helix</keyword>
<feature type="transmembrane region" description="Helical" evidence="1">
    <location>
        <begin position="29"/>
        <end position="48"/>
    </location>
</feature>
<protein>
    <submittedName>
        <fullName evidence="2">Uncharacterized protein</fullName>
    </submittedName>
</protein>
<accession>A0A1B2EKD8</accession>
<keyword evidence="1" id="KW-0472">Membrane</keyword>
<dbReference type="EMBL" id="CP016616">
    <property type="protein sequence ID" value="ANY80455.1"/>
    <property type="molecule type" value="Genomic_DNA"/>
</dbReference>
<dbReference type="RefSeq" id="WP_099511450.1">
    <property type="nucleotide sequence ID" value="NZ_CP016616.1"/>
</dbReference>
<evidence type="ECO:0000256" key="1">
    <source>
        <dbReference type="SAM" id="Phobius"/>
    </source>
</evidence>
<name>A0A1B2EKD8_9HYPH</name>